<name>A0A1U7CUS2_9BACT</name>
<dbReference type="RefSeq" id="WP_076348984.1">
    <property type="nucleotide sequence ID" value="NZ_CP019082.1"/>
</dbReference>
<dbReference type="AlphaFoldDB" id="A0A1U7CUS2"/>
<evidence type="ECO:0000313" key="3">
    <source>
        <dbReference type="Proteomes" id="UP000186309"/>
    </source>
</evidence>
<dbReference type="OrthoDB" id="215601at2"/>
<accession>A0A1U7CUS2</accession>
<reference evidence="3" key="1">
    <citation type="submission" date="2016-12" db="EMBL/GenBank/DDBJ databases">
        <title>Comparative genomics of four Isosphaeraceae planctomycetes: a common pool of plasmids and glycoside hydrolase genes.</title>
        <authorList>
            <person name="Ivanova A."/>
        </authorList>
    </citation>
    <scope>NUCLEOTIDE SEQUENCE [LARGE SCALE GENOMIC DNA]</scope>
    <source>
        <strain evidence="3">PX4</strain>
    </source>
</reference>
<proteinExistence type="predicted"/>
<evidence type="ECO:0000313" key="2">
    <source>
        <dbReference type="EMBL" id="APW62700.1"/>
    </source>
</evidence>
<evidence type="ECO:0000256" key="1">
    <source>
        <dbReference type="SAM" id="MobiDB-lite"/>
    </source>
</evidence>
<keyword evidence="3" id="KW-1185">Reference proteome</keyword>
<dbReference type="EMBL" id="CP019082">
    <property type="protein sequence ID" value="APW62700.1"/>
    <property type="molecule type" value="Genomic_DNA"/>
</dbReference>
<dbReference type="Proteomes" id="UP000186309">
    <property type="component" value="Chromosome"/>
</dbReference>
<gene>
    <name evidence="2" type="ORF">BSF38_04251</name>
</gene>
<dbReference type="KEGG" id="pbor:BSF38_04251"/>
<organism evidence="2 3">
    <name type="scientific">Paludisphaera borealis</name>
    <dbReference type="NCBI Taxonomy" id="1387353"/>
    <lineage>
        <taxon>Bacteria</taxon>
        <taxon>Pseudomonadati</taxon>
        <taxon>Planctomycetota</taxon>
        <taxon>Planctomycetia</taxon>
        <taxon>Isosphaerales</taxon>
        <taxon>Isosphaeraceae</taxon>
        <taxon>Paludisphaera</taxon>
    </lineage>
</organism>
<sequence length="74" mass="8151">MPNRNWGLCKDCKWWQLEPEASVESLTLGLCIEEGLQEFRLRVSGNSGCNRFMSGKPARAKGSGEAPPTAKAVR</sequence>
<protein>
    <submittedName>
        <fullName evidence="2">Uncharacterized protein</fullName>
    </submittedName>
</protein>
<feature type="region of interest" description="Disordered" evidence="1">
    <location>
        <begin position="54"/>
        <end position="74"/>
    </location>
</feature>